<reference evidence="3 4" key="1">
    <citation type="submission" date="2019-07" db="EMBL/GenBank/DDBJ databases">
        <title>Whole genome shotgun sequence of Cellulomonas xylanilytica NBRC 101102.</title>
        <authorList>
            <person name="Hosoyama A."/>
            <person name="Uohara A."/>
            <person name="Ohji S."/>
            <person name="Ichikawa N."/>
        </authorList>
    </citation>
    <scope>NUCLEOTIDE SEQUENCE [LARGE SCALE GENOMIC DNA]</scope>
    <source>
        <strain evidence="3 4">NBRC 101102</strain>
    </source>
</reference>
<evidence type="ECO:0000256" key="2">
    <source>
        <dbReference type="ARBA" id="ARBA00049106"/>
    </source>
</evidence>
<dbReference type="GO" id="GO:0016491">
    <property type="term" value="F:oxidoreductase activity"/>
    <property type="evidence" value="ECO:0007669"/>
    <property type="project" value="InterPro"/>
</dbReference>
<dbReference type="GO" id="GO:0070967">
    <property type="term" value="F:coenzyme F420 binding"/>
    <property type="evidence" value="ECO:0007669"/>
    <property type="project" value="TreeGrafter"/>
</dbReference>
<dbReference type="SUPFAM" id="SSF50475">
    <property type="entry name" value="FMN-binding split barrel"/>
    <property type="match status" value="1"/>
</dbReference>
<dbReference type="AlphaFoldDB" id="A0A510V9F0"/>
<accession>A0A510V9F0</accession>
<name>A0A510V9F0_9CELL</name>
<comment type="caution">
    <text evidence="3">The sequence shown here is derived from an EMBL/GenBank/DDBJ whole genome shotgun (WGS) entry which is preliminary data.</text>
</comment>
<dbReference type="Pfam" id="PF04075">
    <property type="entry name" value="F420H2_quin_red"/>
    <property type="match status" value="1"/>
</dbReference>
<organism evidence="3 4">
    <name type="scientific">Cellulomonas xylanilytica</name>
    <dbReference type="NCBI Taxonomy" id="233583"/>
    <lineage>
        <taxon>Bacteria</taxon>
        <taxon>Bacillati</taxon>
        <taxon>Actinomycetota</taxon>
        <taxon>Actinomycetes</taxon>
        <taxon>Micrococcales</taxon>
        <taxon>Cellulomonadaceae</taxon>
        <taxon>Cellulomonas</taxon>
    </lineage>
</organism>
<sequence>MPSTVVMRTLSWLHRTGVRLSGGRLGGTLVGLPSLELVTVGRRSGRPRSSMLTAPVTLGQTLVVVASAGGNDGHPSWFLNLREHPQVRVSLEGRPAVPMVARVATPEERQALWPRIVDALPNYARYQERTSRVIPVVLLEPV</sequence>
<dbReference type="Gene3D" id="2.30.110.10">
    <property type="entry name" value="Electron Transport, Fmn-binding Protein, Chain A"/>
    <property type="match status" value="1"/>
</dbReference>
<proteinExistence type="inferred from homology"/>
<dbReference type="PANTHER" id="PTHR39428:SF1">
    <property type="entry name" value="F420H(2)-DEPENDENT QUINONE REDUCTASE RV1261C"/>
    <property type="match status" value="1"/>
</dbReference>
<comment type="catalytic activity">
    <reaction evidence="2">
        <text>oxidized coenzyme F420-(gamma-L-Glu)(n) + a quinol + H(+) = reduced coenzyme F420-(gamma-L-Glu)(n) + a quinone</text>
        <dbReference type="Rhea" id="RHEA:39663"/>
        <dbReference type="Rhea" id="RHEA-COMP:12939"/>
        <dbReference type="Rhea" id="RHEA-COMP:14378"/>
        <dbReference type="ChEBI" id="CHEBI:15378"/>
        <dbReference type="ChEBI" id="CHEBI:24646"/>
        <dbReference type="ChEBI" id="CHEBI:132124"/>
        <dbReference type="ChEBI" id="CHEBI:133980"/>
        <dbReference type="ChEBI" id="CHEBI:139511"/>
    </reaction>
</comment>
<evidence type="ECO:0000256" key="1">
    <source>
        <dbReference type="ARBA" id="ARBA00008710"/>
    </source>
</evidence>
<dbReference type="NCBIfam" id="TIGR00026">
    <property type="entry name" value="hi_GC_TIGR00026"/>
    <property type="match status" value="1"/>
</dbReference>
<dbReference type="GO" id="GO:0005886">
    <property type="term" value="C:plasma membrane"/>
    <property type="evidence" value="ECO:0007669"/>
    <property type="project" value="TreeGrafter"/>
</dbReference>
<dbReference type="RefSeq" id="WP_146931474.1">
    <property type="nucleotide sequence ID" value="NZ_BJUB01000017.1"/>
</dbReference>
<dbReference type="Proteomes" id="UP000321118">
    <property type="component" value="Unassembled WGS sequence"/>
</dbReference>
<protein>
    <submittedName>
        <fullName evidence="3">Nitroreductase</fullName>
    </submittedName>
</protein>
<dbReference type="PANTHER" id="PTHR39428">
    <property type="entry name" value="F420H(2)-DEPENDENT QUINONE REDUCTASE RV1261C"/>
    <property type="match status" value="1"/>
</dbReference>
<comment type="similarity">
    <text evidence="1">Belongs to the F420H(2)-dependent quinone reductase family.</text>
</comment>
<keyword evidence="4" id="KW-1185">Reference proteome</keyword>
<dbReference type="InterPro" id="IPR004378">
    <property type="entry name" value="F420H2_quin_Rdtase"/>
</dbReference>
<evidence type="ECO:0000313" key="3">
    <source>
        <dbReference type="EMBL" id="GEK23492.1"/>
    </source>
</evidence>
<gene>
    <name evidence="3" type="ORF">CXY01_40120</name>
</gene>
<evidence type="ECO:0000313" key="4">
    <source>
        <dbReference type="Proteomes" id="UP000321118"/>
    </source>
</evidence>
<dbReference type="InterPro" id="IPR012349">
    <property type="entry name" value="Split_barrel_FMN-bd"/>
</dbReference>
<dbReference type="EMBL" id="BJUB01000017">
    <property type="protein sequence ID" value="GEK23492.1"/>
    <property type="molecule type" value="Genomic_DNA"/>
</dbReference>
<dbReference type="OrthoDB" id="8225825at2"/>